<dbReference type="GO" id="GO:0003677">
    <property type="term" value="F:DNA binding"/>
    <property type="evidence" value="ECO:0007669"/>
    <property type="project" value="UniProtKB-UniRule"/>
</dbReference>
<evidence type="ECO:0000256" key="4">
    <source>
        <dbReference type="SAM" id="SignalP"/>
    </source>
</evidence>
<name>A0A7I5EAK9_HAECO</name>
<proteinExistence type="predicted"/>
<dbReference type="InterPro" id="IPR050342">
    <property type="entry name" value="HMGB"/>
</dbReference>
<evidence type="ECO:0000256" key="1">
    <source>
        <dbReference type="ARBA" id="ARBA00023125"/>
    </source>
</evidence>
<dbReference type="GO" id="GO:0005634">
    <property type="term" value="C:nucleus"/>
    <property type="evidence" value="ECO:0007669"/>
    <property type="project" value="UniProtKB-UniRule"/>
</dbReference>
<dbReference type="CDD" id="cd00084">
    <property type="entry name" value="HMG-box_SF"/>
    <property type="match status" value="1"/>
</dbReference>
<dbReference type="Pfam" id="PF09011">
    <property type="entry name" value="HMG_box_2"/>
    <property type="match status" value="1"/>
</dbReference>
<dbReference type="PANTHER" id="PTHR48112">
    <property type="entry name" value="HIGH MOBILITY GROUP PROTEIN DSP1"/>
    <property type="match status" value="1"/>
</dbReference>
<dbReference type="WBParaSite" id="HCON_00107540-00001">
    <property type="protein sequence ID" value="HCON_00107540-00001"/>
    <property type="gene ID" value="HCON_00107540"/>
</dbReference>
<feature type="chain" id="PRO_5029688917" evidence="4">
    <location>
        <begin position="21"/>
        <end position="251"/>
    </location>
</feature>
<dbReference type="Gene3D" id="1.10.30.10">
    <property type="entry name" value="High mobility group box domain"/>
    <property type="match status" value="2"/>
</dbReference>
<dbReference type="AlphaFoldDB" id="A0A7I5EAK9"/>
<dbReference type="Proteomes" id="UP000025227">
    <property type="component" value="Unplaced"/>
</dbReference>
<dbReference type="OrthoDB" id="1919336at2759"/>
<evidence type="ECO:0000313" key="7">
    <source>
        <dbReference type="WBParaSite" id="HCON_00107540-00001"/>
    </source>
</evidence>
<reference evidence="7" key="1">
    <citation type="submission" date="2020-12" db="UniProtKB">
        <authorList>
            <consortium name="WormBaseParasite"/>
        </authorList>
    </citation>
    <scope>IDENTIFICATION</scope>
    <source>
        <strain evidence="7">MHco3</strain>
    </source>
</reference>
<dbReference type="SUPFAM" id="SSF47095">
    <property type="entry name" value="HMG-box"/>
    <property type="match status" value="2"/>
</dbReference>
<feature type="region of interest" description="Disordered" evidence="3">
    <location>
        <begin position="208"/>
        <end position="251"/>
    </location>
</feature>
<dbReference type="InterPro" id="IPR009071">
    <property type="entry name" value="HMG_box_dom"/>
</dbReference>
<keyword evidence="2" id="KW-0539">Nucleus</keyword>
<feature type="DNA-binding region" description="HMG box" evidence="2">
    <location>
        <begin position="136"/>
        <end position="205"/>
    </location>
</feature>
<evidence type="ECO:0000313" key="6">
    <source>
        <dbReference type="Proteomes" id="UP000025227"/>
    </source>
</evidence>
<feature type="compositionally biased region" description="Basic and acidic residues" evidence="3">
    <location>
        <begin position="125"/>
        <end position="138"/>
    </location>
</feature>
<dbReference type="SMART" id="SM00398">
    <property type="entry name" value="HMG"/>
    <property type="match status" value="2"/>
</dbReference>
<dbReference type="InterPro" id="IPR036910">
    <property type="entry name" value="HMG_box_dom_sf"/>
</dbReference>
<evidence type="ECO:0000256" key="3">
    <source>
        <dbReference type="SAM" id="MobiDB-lite"/>
    </source>
</evidence>
<sequence length="251" mass="28986">MLNSRVLLLFNRRLLASVKATTKEKEYKYPVTGMTMGPCAIFVKEHFAKHRPKDLVEGKNTMKEAGAIWRSLDEASRKKYEELSKRYREQKIKEFEALSDEEKKELIASSLQAKEDKLKKKSRKERKENWEKTGHPEKPPTAYNLYVQERYNKLKAQGEPIVPVVKVMPRVSAEWKGMSTAAREPYVKKAAQLLEEYKVKLEEWKAKVEPPVTPPPVIEKAKQHSSPVAEKAKHPPQHVTEKAKEPSKPTK</sequence>
<accession>A0A7I5EAK9</accession>
<keyword evidence="4" id="KW-0732">Signal</keyword>
<keyword evidence="1 2" id="KW-0238">DNA-binding</keyword>
<dbReference type="PROSITE" id="PS50118">
    <property type="entry name" value="HMG_BOX_2"/>
    <property type="match status" value="1"/>
</dbReference>
<feature type="compositionally biased region" description="Basic and acidic residues" evidence="3">
    <location>
        <begin position="239"/>
        <end position="251"/>
    </location>
</feature>
<keyword evidence="6" id="KW-1185">Reference proteome</keyword>
<evidence type="ECO:0000259" key="5">
    <source>
        <dbReference type="PROSITE" id="PS50118"/>
    </source>
</evidence>
<feature type="signal peptide" evidence="4">
    <location>
        <begin position="1"/>
        <end position="20"/>
    </location>
</feature>
<protein>
    <submittedName>
        <fullName evidence="7">HMG box domain-containing protein</fullName>
    </submittedName>
</protein>
<evidence type="ECO:0000256" key="2">
    <source>
        <dbReference type="PROSITE-ProRule" id="PRU00267"/>
    </source>
</evidence>
<dbReference type="OMA" id="AMYIKEN"/>
<feature type="domain" description="HMG box" evidence="5">
    <location>
        <begin position="136"/>
        <end position="205"/>
    </location>
</feature>
<organism evidence="6 7">
    <name type="scientific">Haemonchus contortus</name>
    <name type="common">Barber pole worm</name>
    <dbReference type="NCBI Taxonomy" id="6289"/>
    <lineage>
        <taxon>Eukaryota</taxon>
        <taxon>Metazoa</taxon>
        <taxon>Ecdysozoa</taxon>
        <taxon>Nematoda</taxon>
        <taxon>Chromadorea</taxon>
        <taxon>Rhabditida</taxon>
        <taxon>Rhabditina</taxon>
        <taxon>Rhabditomorpha</taxon>
        <taxon>Strongyloidea</taxon>
        <taxon>Trichostrongylidae</taxon>
        <taxon>Haemonchus</taxon>
    </lineage>
</organism>
<feature type="region of interest" description="Disordered" evidence="3">
    <location>
        <begin position="114"/>
        <end position="141"/>
    </location>
</feature>